<dbReference type="PANTHER" id="PTHR10628:SF30">
    <property type="entry name" value="EXO-ALPHA-SIALIDASE"/>
    <property type="match status" value="1"/>
</dbReference>
<dbReference type="GO" id="GO:0006689">
    <property type="term" value="P:ganglioside catabolic process"/>
    <property type="evidence" value="ECO:0007669"/>
    <property type="project" value="TreeGrafter"/>
</dbReference>
<dbReference type="GO" id="GO:0016020">
    <property type="term" value="C:membrane"/>
    <property type="evidence" value="ECO:0007669"/>
    <property type="project" value="TreeGrafter"/>
</dbReference>
<dbReference type="EC" id="3.2.1.18" evidence="3"/>
<dbReference type="InterPro" id="IPR011040">
    <property type="entry name" value="Sialidase"/>
</dbReference>
<gene>
    <name evidence="5" type="ORF">GCM10007383_21480</name>
</gene>
<evidence type="ECO:0000313" key="6">
    <source>
        <dbReference type="Proteomes" id="UP000634668"/>
    </source>
</evidence>
<dbReference type="SUPFAM" id="SSF50939">
    <property type="entry name" value="Sialidases"/>
    <property type="match status" value="1"/>
</dbReference>
<dbReference type="AlphaFoldDB" id="A0A918MMF7"/>
<dbReference type="GO" id="GO:0005737">
    <property type="term" value="C:cytoplasm"/>
    <property type="evidence" value="ECO:0007669"/>
    <property type="project" value="TreeGrafter"/>
</dbReference>
<comment type="catalytic activity">
    <reaction evidence="1">
        <text>Hydrolysis of alpha-(2-&gt;3)-, alpha-(2-&gt;6)-, alpha-(2-&gt;8)- glycosidic linkages of terminal sialic acid residues in oligosaccharides, glycoproteins, glycolipids, colominic acid and synthetic substrates.</text>
        <dbReference type="EC" id="3.2.1.18"/>
    </reaction>
</comment>
<reference evidence="5" key="2">
    <citation type="submission" date="2020-09" db="EMBL/GenBank/DDBJ databases">
        <authorList>
            <person name="Sun Q."/>
            <person name="Kim S."/>
        </authorList>
    </citation>
    <scope>NUCLEOTIDE SEQUENCE</scope>
    <source>
        <strain evidence="5">KCTC 12113</strain>
    </source>
</reference>
<accession>A0A918MMF7</accession>
<dbReference type="InterPro" id="IPR036278">
    <property type="entry name" value="Sialidase_sf"/>
</dbReference>
<name>A0A918MMF7_9FLAO</name>
<keyword evidence="6" id="KW-1185">Reference proteome</keyword>
<proteinExistence type="inferred from homology"/>
<comment type="similarity">
    <text evidence="2">Belongs to the glycosyl hydrolase 33 family.</text>
</comment>
<evidence type="ECO:0000313" key="5">
    <source>
        <dbReference type="EMBL" id="GGW36252.1"/>
    </source>
</evidence>
<dbReference type="GO" id="GO:0004308">
    <property type="term" value="F:exo-alpha-sialidase activity"/>
    <property type="evidence" value="ECO:0007669"/>
    <property type="project" value="UniProtKB-EC"/>
</dbReference>
<dbReference type="Pfam" id="PF13088">
    <property type="entry name" value="BNR_2"/>
    <property type="match status" value="1"/>
</dbReference>
<comment type="caution">
    <text evidence="5">The sequence shown here is derived from an EMBL/GenBank/DDBJ whole genome shotgun (WGS) entry which is preliminary data.</text>
</comment>
<dbReference type="EMBL" id="BMWP01000013">
    <property type="protein sequence ID" value="GGW36252.1"/>
    <property type="molecule type" value="Genomic_DNA"/>
</dbReference>
<dbReference type="Gene3D" id="2.120.10.10">
    <property type="match status" value="1"/>
</dbReference>
<reference evidence="5" key="1">
    <citation type="journal article" date="2014" name="Int. J. Syst. Evol. Microbiol.">
        <title>Complete genome sequence of Corynebacterium casei LMG S-19264T (=DSM 44701T), isolated from a smear-ripened cheese.</title>
        <authorList>
            <consortium name="US DOE Joint Genome Institute (JGI-PGF)"/>
            <person name="Walter F."/>
            <person name="Albersmeier A."/>
            <person name="Kalinowski J."/>
            <person name="Ruckert C."/>
        </authorList>
    </citation>
    <scope>NUCLEOTIDE SEQUENCE</scope>
    <source>
        <strain evidence="5">KCTC 12113</strain>
    </source>
</reference>
<evidence type="ECO:0000256" key="2">
    <source>
        <dbReference type="ARBA" id="ARBA00009348"/>
    </source>
</evidence>
<evidence type="ECO:0000256" key="3">
    <source>
        <dbReference type="ARBA" id="ARBA00012733"/>
    </source>
</evidence>
<dbReference type="GO" id="GO:0009313">
    <property type="term" value="P:oligosaccharide catabolic process"/>
    <property type="evidence" value="ECO:0007669"/>
    <property type="project" value="TreeGrafter"/>
</dbReference>
<feature type="domain" description="Sialidase" evidence="4">
    <location>
        <begin position="42"/>
        <end position="338"/>
    </location>
</feature>
<dbReference type="PANTHER" id="PTHR10628">
    <property type="entry name" value="SIALIDASE"/>
    <property type="match status" value="1"/>
</dbReference>
<evidence type="ECO:0000259" key="4">
    <source>
        <dbReference type="Pfam" id="PF13088"/>
    </source>
</evidence>
<dbReference type="Proteomes" id="UP000634668">
    <property type="component" value="Unassembled WGS sequence"/>
</dbReference>
<organism evidence="5 6">
    <name type="scientific">Arenibacter certesii</name>
    <dbReference type="NCBI Taxonomy" id="228955"/>
    <lineage>
        <taxon>Bacteria</taxon>
        <taxon>Pseudomonadati</taxon>
        <taxon>Bacteroidota</taxon>
        <taxon>Flavobacteriia</taxon>
        <taxon>Flavobacteriales</taxon>
        <taxon>Flavobacteriaceae</taxon>
        <taxon>Arenibacter</taxon>
    </lineage>
</organism>
<dbReference type="CDD" id="cd15482">
    <property type="entry name" value="Sialidase_non-viral"/>
    <property type="match status" value="1"/>
</dbReference>
<sequence length="575" mass="64158">MFDPQTDNMGYHNYRIPSLLVTKKGTTLAIMEGREDLNHDHAKNDIVLKRSTDSGNSWSSPKVIVSEGDNVVMNPVLVQAANGTIILTYIYFPEKRHSSNRSHGVKQVEPGLEGDAIEKVFMVKSKDEGLSWSTPEEITHIAKSNKHSLHAISGPGVGIRLEHGKFKDRIIIPMSETCLRNGKKTSNNYALYSDDHGNSWKHGKSMPASVHGKSGGNEIQMVELEEGVVMASIRDKGHRLISKSYNEGKTWSRLSAHPELIDTGSMSPLLRYRFKNSNIPGVLIHVGVTGRLDGNKRGKAVIALSYDDGETWPVQKALYKGKFDYSSLAILPDGTIGMLAEYDFNGDRAKIQLVKFNLEWIEDPNATTLSLDKKVIKPRNFFKTHPDHKLPDNMVIQKFQVQMEAKAHGSPDNLTYQYELIEGQGEARLLNQSNLGKFSSSNENVFLADWYGPNLIKVTAKNNKGEFVASLLDTVFVHFSHTQMAGGDIKNLDRKYSGKEYITGKIINDTLAYKGMRFSPSDISKGDSRYEGTRYGAYQTKEPRVLALKNGVLVASYHYQVKGANDAPPLDLHWC</sequence>
<protein>
    <recommendedName>
        <fullName evidence="3">exo-alpha-sialidase</fullName>
        <ecNumber evidence="3">3.2.1.18</ecNumber>
    </recommendedName>
</protein>
<evidence type="ECO:0000256" key="1">
    <source>
        <dbReference type="ARBA" id="ARBA00000427"/>
    </source>
</evidence>
<dbReference type="InterPro" id="IPR026856">
    <property type="entry name" value="Sialidase_fam"/>
</dbReference>